<name>A0ABM8E266_9MICO</name>
<organism evidence="3 4">
    <name type="scientific">Microbacterium terricola</name>
    <dbReference type="NCBI Taxonomy" id="344163"/>
    <lineage>
        <taxon>Bacteria</taxon>
        <taxon>Bacillati</taxon>
        <taxon>Actinomycetota</taxon>
        <taxon>Actinomycetes</taxon>
        <taxon>Micrococcales</taxon>
        <taxon>Microbacteriaceae</taxon>
        <taxon>Microbacterium</taxon>
    </lineage>
</organism>
<feature type="chain" id="PRO_5046529832" description="VCBS repeat-containing protein" evidence="2">
    <location>
        <begin position="39"/>
        <end position="526"/>
    </location>
</feature>
<dbReference type="InterPro" id="IPR028994">
    <property type="entry name" value="Integrin_alpha_N"/>
</dbReference>
<dbReference type="EMBL" id="AP027141">
    <property type="protein sequence ID" value="BDV32054.1"/>
    <property type="molecule type" value="Genomic_DNA"/>
</dbReference>
<gene>
    <name evidence="3" type="ORF">Microterr_27140</name>
</gene>
<dbReference type="InterPro" id="IPR013517">
    <property type="entry name" value="FG-GAP"/>
</dbReference>
<keyword evidence="1 2" id="KW-0732">Signal</keyword>
<evidence type="ECO:0000313" key="3">
    <source>
        <dbReference type="EMBL" id="BDV32054.1"/>
    </source>
</evidence>
<dbReference type="SUPFAM" id="SSF69318">
    <property type="entry name" value="Integrin alpha N-terminal domain"/>
    <property type="match status" value="1"/>
</dbReference>
<keyword evidence="4" id="KW-1185">Reference proteome</keyword>
<evidence type="ECO:0000256" key="2">
    <source>
        <dbReference type="SAM" id="SignalP"/>
    </source>
</evidence>
<evidence type="ECO:0008006" key="5">
    <source>
        <dbReference type="Google" id="ProtNLM"/>
    </source>
</evidence>
<protein>
    <recommendedName>
        <fullName evidence="5">VCBS repeat-containing protein</fullName>
    </recommendedName>
</protein>
<dbReference type="Pfam" id="PF13517">
    <property type="entry name" value="FG-GAP_3"/>
    <property type="match status" value="1"/>
</dbReference>
<feature type="signal peptide" evidence="2">
    <location>
        <begin position="1"/>
        <end position="38"/>
    </location>
</feature>
<dbReference type="SUPFAM" id="SSF49452">
    <property type="entry name" value="Starch-binding domain-like"/>
    <property type="match status" value="1"/>
</dbReference>
<reference evidence="3 4" key="1">
    <citation type="submission" date="2022-12" db="EMBL/GenBank/DDBJ databases">
        <title>Microbacterium terricola strain KV-448 chromosome, complete genome.</title>
        <authorList>
            <person name="Oshima T."/>
            <person name="Moriya T."/>
            <person name="Bessho Y."/>
        </authorList>
    </citation>
    <scope>NUCLEOTIDE SEQUENCE [LARGE SCALE GENOMIC DNA]</scope>
    <source>
        <strain evidence="3 4">KV-448</strain>
    </source>
</reference>
<evidence type="ECO:0000256" key="1">
    <source>
        <dbReference type="ARBA" id="ARBA00022729"/>
    </source>
</evidence>
<proteinExistence type="predicted"/>
<dbReference type="PANTHER" id="PTHR44103">
    <property type="entry name" value="PROPROTEIN CONVERTASE P"/>
    <property type="match status" value="1"/>
</dbReference>
<dbReference type="PANTHER" id="PTHR44103:SF1">
    <property type="entry name" value="PROPROTEIN CONVERTASE P"/>
    <property type="match status" value="1"/>
</dbReference>
<dbReference type="Proteomes" id="UP001317779">
    <property type="component" value="Chromosome"/>
</dbReference>
<evidence type="ECO:0000313" key="4">
    <source>
        <dbReference type="Proteomes" id="UP001317779"/>
    </source>
</evidence>
<dbReference type="InterPro" id="IPR013784">
    <property type="entry name" value="Carb-bd-like_fold"/>
</dbReference>
<sequence length="526" mass="55906">MPTVHRPSVTRARRWLIAIAVTVLLAPLSVVTAAPAMAATASLSGRVLNADGSPASGVWIDAWRLGASSSADRTRTDTQGEFVIQGLRAGGTYHLSVVTGRDEGYATGFFTGDRADPESEDRSRARVFLATSSVRGRITLQREARTSVSGVFVNADGTPRANAEVYVYGVVDYTHAPVGEGPFGPTHTTRTAADGTFTVRGLETSGDEFDGHVVALHRGLTGWSGFIGEDPSTGLVPADRARVHPLTTAPIDAGTVTIPVATLPADQIVLGQGLTVDNAGTGAANEIIAVSGGTLSAFPVHDGVVQPGIPIRSGLSGQKIYAPGNWGRNDYFYRPEGAETVPRDDIIGVDGSGDMFLYEGDGYGYLRPPVKIGSGWQHRRLTFSADLDGDNRADMLSIDKNGVLRLHRGNGKGGFVSPSHRVSTGWKGDHLFAAGDLNEDYKADLISVDSSGVLWTHLGRGNGTFRKPIRVSSGWKSLTIATGADIDDDRHYYADIVARDATGRLYLYSGRGDGRFKTRKLIATGW</sequence>
<accession>A0ABM8E266</accession>